<accession>A0A9W9HFM0</accession>
<feature type="region of interest" description="Disordered" evidence="1">
    <location>
        <begin position="555"/>
        <end position="625"/>
    </location>
</feature>
<dbReference type="AlphaFoldDB" id="A0A9W9HFM0"/>
<feature type="compositionally biased region" description="Acidic residues" evidence="1">
    <location>
        <begin position="460"/>
        <end position="472"/>
    </location>
</feature>
<evidence type="ECO:0000256" key="1">
    <source>
        <dbReference type="SAM" id="MobiDB-lite"/>
    </source>
</evidence>
<feature type="compositionally biased region" description="Low complexity" evidence="1">
    <location>
        <begin position="450"/>
        <end position="459"/>
    </location>
</feature>
<reference evidence="2" key="1">
    <citation type="submission" date="2022-11" db="EMBL/GenBank/DDBJ databases">
        <authorList>
            <person name="Petersen C."/>
        </authorList>
    </citation>
    <scope>NUCLEOTIDE SEQUENCE</scope>
    <source>
        <strain evidence="2">IBT 22155</strain>
    </source>
</reference>
<evidence type="ECO:0008006" key="4">
    <source>
        <dbReference type="Google" id="ProtNLM"/>
    </source>
</evidence>
<dbReference type="GO" id="GO:0000500">
    <property type="term" value="C:RNA polymerase I upstream activating factor complex"/>
    <property type="evidence" value="ECO:0007669"/>
    <property type="project" value="InterPro"/>
</dbReference>
<feature type="region of interest" description="Disordered" evidence="1">
    <location>
        <begin position="1"/>
        <end position="42"/>
    </location>
</feature>
<gene>
    <name evidence="2" type="ORF">N7515_000532</name>
</gene>
<dbReference type="GeneID" id="81400446"/>
<feature type="compositionally biased region" description="Acidic residues" evidence="1">
    <location>
        <begin position="402"/>
        <end position="415"/>
    </location>
</feature>
<feature type="region of interest" description="Disordered" evidence="1">
    <location>
        <begin position="446"/>
        <end position="482"/>
    </location>
</feature>
<reference evidence="2" key="2">
    <citation type="journal article" date="2023" name="IMA Fungus">
        <title>Comparative genomic study of the Penicillium genus elucidates a diverse pangenome and 15 lateral gene transfer events.</title>
        <authorList>
            <person name="Petersen C."/>
            <person name="Sorensen T."/>
            <person name="Nielsen M.R."/>
            <person name="Sondergaard T.E."/>
            <person name="Sorensen J.L."/>
            <person name="Fitzpatrick D.A."/>
            <person name="Frisvad J.C."/>
            <person name="Nielsen K.L."/>
        </authorList>
    </citation>
    <scope>NUCLEOTIDE SEQUENCE</scope>
    <source>
        <strain evidence="2">IBT 22155</strain>
    </source>
</reference>
<dbReference type="RefSeq" id="XP_056526442.1">
    <property type="nucleotide sequence ID" value="XM_056661276.1"/>
</dbReference>
<dbReference type="InterPro" id="IPR039601">
    <property type="entry name" value="Rrn5"/>
</dbReference>
<feature type="compositionally biased region" description="Basic and acidic residues" evidence="1">
    <location>
        <begin position="581"/>
        <end position="595"/>
    </location>
</feature>
<comment type="caution">
    <text evidence="2">The sequence shown here is derived from an EMBL/GenBank/DDBJ whole genome shotgun (WGS) entry which is preliminary data.</text>
</comment>
<organism evidence="2 3">
    <name type="scientific">Penicillium bovifimosum</name>
    <dbReference type="NCBI Taxonomy" id="126998"/>
    <lineage>
        <taxon>Eukaryota</taxon>
        <taxon>Fungi</taxon>
        <taxon>Dikarya</taxon>
        <taxon>Ascomycota</taxon>
        <taxon>Pezizomycotina</taxon>
        <taxon>Eurotiomycetes</taxon>
        <taxon>Eurotiomycetidae</taxon>
        <taxon>Eurotiales</taxon>
        <taxon>Aspergillaceae</taxon>
        <taxon>Penicillium</taxon>
    </lineage>
</organism>
<dbReference type="OrthoDB" id="2240312at2759"/>
<dbReference type="PANTHER" id="PTHR28079:SF1">
    <property type="entry name" value="RNA POLYMERASE I-SPECIFIC TRANSCRIPTION INITIATION FACTOR RRN5"/>
    <property type="match status" value="1"/>
</dbReference>
<dbReference type="Proteomes" id="UP001149079">
    <property type="component" value="Unassembled WGS sequence"/>
</dbReference>
<dbReference type="InterPro" id="IPR009057">
    <property type="entry name" value="Homeodomain-like_sf"/>
</dbReference>
<dbReference type="EMBL" id="JAPQKL010000001">
    <property type="protein sequence ID" value="KAJ5145968.1"/>
    <property type="molecule type" value="Genomic_DNA"/>
</dbReference>
<evidence type="ECO:0000313" key="3">
    <source>
        <dbReference type="Proteomes" id="UP001149079"/>
    </source>
</evidence>
<dbReference type="GO" id="GO:0001181">
    <property type="term" value="F:RNA polymerase I general transcription initiation factor activity"/>
    <property type="evidence" value="ECO:0007669"/>
    <property type="project" value="TreeGrafter"/>
</dbReference>
<proteinExistence type="predicted"/>
<dbReference type="SUPFAM" id="SSF46689">
    <property type="entry name" value="Homeodomain-like"/>
    <property type="match status" value="1"/>
</dbReference>
<dbReference type="PANTHER" id="PTHR28079">
    <property type="entry name" value="RNA POLYMERASE I-SPECIFIC TRANSCRIPTION INITIATION FACTOR RRN5"/>
    <property type="match status" value="1"/>
</dbReference>
<evidence type="ECO:0000313" key="2">
    <source>
        <dbReference type="EMBL" id="KAJ5145968.1"/>
    </source>
</evidence>
<dbReference type="GO" id="GO:0006361">
    <property type="term" value="P:transcription initiation at RNA polymerase I promoter"/>
    <property type="evidence" value="ECO:0007669"/>
    <property type="project" value="TreeGrafter"/>
</dbReference>
<sequence>MSDSASVYEPDTESESDYDLEPPRERSAIPAQNDEQHGHADSSYDWVGMELGDALMLRQPPIRGPLTFLPGYAHFLQDMKEGAEYTLLKETGDAYQGTQHGSVVWTSTEKEVFFNVLDRKGKGSIKELAAAIGTKSELEVMAYIQILHKALEAQYISDKHVERMPVLGDVPAALEVSRECCELLEEYAEVMVYQESLIENKTGQKHHGDNWLITRPRAQDLVDDKDETARGDLRLAAGLLNLPNWIRLSQVLFMNFNGSKADDNWWKLVSRTDNMTLNTASMTADSVVDFYSLAVSVTRRLIQSSLFFAMSRLRSANRSGRDRKGHVRLQDVRAAVEVLNMKHRRPNFVDIARRNEIIIEDVHNRKGWVPPVFSYEEAEEIIDKSEWFRYRKDGSMYRDGNDESDPDDDEMDIDDDEADSDALVEADLPLPSASGADLEPETVDEMAAGESSDLSSPLASDDELEMDPEEEHAELADESASRRHEVDLLRLMEQPLPAVLDERLKAEETEEKSRLQPERRIRDDLLDWRDRTLYRSEWEEYGADYADLKEVMEMPPNKRPKFNEPAPALPEASDEEDDAESERVESEEEDKRGIPSEDQVPAGGKSWLQYYMTQFGQPGDQQKPE</sequence>
<protein>
    <recommendedName>
        <fullName evidence="4">Myb-like domain-containing protein</fullName>
    </recommendedName>
</protein>
<dbReference type="GO" id="GO:0042790">
    <property type="term" value="P:nucleolar large rRNA transcription by RNA polymerase I"/>
    <property type="evidence" value="ECO:0007669"/>
    <property type="project" value="InterPro"/>
</dbReference>
<name>A0A9W9HFM0_9EURO</name>
<feature type="compositionally biased region" description="Acidic residues" evidence="1">
    <location>
        <begin position="10"/>
        <end position="20"/>
    </location>
</feature>
<feature type="compositionally biased region" description="Polar residues" evidence="1">
    <location>
        <begin position="611"/>
        <end position="625"/>
    </location>
</feature>
<feature type="compositionally biased region" description="Basic and acidic residues" evidence="1">
    <location>
        <begin position="473"/>
        <end position="482"/>
    </location>
</feature>
<keyword evidence="3" id="KW-1185">Reference proteome</keyword>
<feature type="region of interest" description="Disordered" evidence="1">
    <location>
        <begin position="394"/>
        <end position="415"/>
    </location>
</feature>
<dbReference type="GO" id="GO:0000182">
    <property type="term" value="F:rDNA binding"/>
    <property type="evidence" value="ECO:0007669"/>
    <property type="project" value="TreeGrafter"/>
</dbReference>
<dbReference type="Gene3D" id="1.10.10.60">
    <property type="entry name" value="Homeodomain-like"/>
    <property type="match status" value="1"/>
</dbReference>